<protein>
    <submittedName>
        <fullName evidence="1">Uncharacterized protein</fullName>
    </submittedName>
</protein>
<comment type="caution">
    <text evidence="1">The sequence shown here is derived from an EMBL/GenBank/DDBJ whole genome shotgun (WGS) entry which is preliminary data.</text>
</comment>
<accession>A0AAE1Y2I1</accession>
<dbReference type="EMBL" id="JACGWO010000008">
    <property type="protein sequence ID" value="KAK4422041.1"/>
    <property type="molecule type" value="Genomic_DNA"/>
</dbReference>
<proteinExistence type="predicted"/>
<evidence type="ECO:0000313" key="2">
    <source>
        <dbReference type="Proteomes" id="UP001293254"/>
    </source>
</evidence>
<sequence>MGRVTGDAPEIFSGDRPLVPLRQRRRTAVGGQWQCRADMWWLVGWAMGAPSDCPDPVTAPARAAERGDLVSPFLWGCRRRRPACAATVPLLTYAPPSAFTKSTSIRSFCASKLPSSSPCIPLHFNSIKFL</sequence>
<keyword evidence="2" id="KW-1185">Reference proteome</keyword>
<dbReference type="Proteomes" id="UP001293254">
    <property type="component" value="Unassembled WGS sequence"/>
</dbReference>
<reference evidence="1" key="2">
    <citation type="journal article" date="2024" name="Plant">
        <title>Genomic evolution and insights into agronomic trait innovations of Sesamum species.</title>
        <authorList>
            <person name="Miao H."/>
            <person name="Wang L."/>
            <person name="Qu L."/>
            <person name="Liu H."/>
            <person name="Sun Y."/>
            <person name="Le M."/>
            <person name="Wang Q."/>
            <person name="Wei S."/>
            <person name="Zheng Y."/>
            <person name="Lin W."/>
            <person name="Duan Y."/>
            <person name="Cao H."/>
            <person name="Xiong S."/>
            <person name="Wang X."/>
            <person name="Wei L."/>
            <person name="Li C."/>
            <person name="Ma Q."/>
            <person name="Ju M."/>
            <person name="Zhao R."/>
            <person name="Li G."/>
            <person name="Mu C."/>
            <person name="Tian Q."/>
            <person name="Mei H."/>
            <person name="Zhang T."/>
            <person name="Gao T."/>
            <person name="Zhang H."/>
        </authorList>
    </citation>
    <scope>NUCLEOTIDE SEQUENCE</scope>
    <source>
        <strain evidence="1">3651</strain>
    </source>
</reference>
<evidence type="ECO:0000313" key="1">
    <source>
        <dbReference type="EMBL" id="KAK4422041.1"/>
    </source>
</evidence>
<name>A0AAE1Y2I1_9LAMI</name>
<organism evidence="1 2">
    <name type="scientific">Sesamum alatum</name>
    <dbReference type="NCBI Taxonomy" id="300844"/>
    <lineage>
        <taxon>Eukaryota</taxon>
        <taxon>Viridiplantae</taxon>
        <taxon>Streptophyta</taxon>
        <taxon>Embryophyta</taxon>
        <taxon>Tracheophyta</taxon>
        <taxon>Spermatophyta</taxon>
        <taxon>Magnoliopsida</taxon>
        <taxon>eudicotyledons</taxon>
        <taxon>Gunneridae</taxon>
        <taxon>Pentapetalae</taxon>
        <taxon>asterids</taxon>
        <taxon>lamiids</taxon>
        <taxon>Lamiales</taxon>
        <taxon>Pedaliaceae</taxon>
        <taxon>Sesamum</taxon>
    </lineage>
</organism>
<gene>
    <name evidence="1" type="ORF">Salat_2154900</name>
</gene>
<dbReference type="AlphaFoldDB" id="A0AAE1Y2I1"/>
<reference evidence="1" key="1">
    <citation type="submission" date="2020-06" db="EMBL/GenBank/DDBJ databases">
        <authorList>
            <person name="Li T."/>
            <person name="Hu X."/>
            <person name="Zhang T."/>
            <person name="Song X."/>
            <person name="Zhang H."/>
            <person name="Dai N."/>
            <person name="Sheng W."/>
            <person name="Hou X."/>
            <person name="Wei L."/>
        </authorList>
    </citation>
    <scope>NUCLEOTIDE SEQUENCE</scope>
    <source>
        <strain evidence="1">3651</strain>
        <tissue evidence="1">Leaf</tissue>
    </source>
</reference>